<dbReference type="InterPro" id="IPR003593">
    <property type="entry name" value="AAA+_ATPase"/>
</dbReference>
<dbReference type="PROSITE" id="PS51194">
    <property type="entry name" value="HELICASE_CTER"/>
    <property type="match status" value="1"/>
</dbReference>
<dbReference type="PROSITE" id="PS51192">
    <property type="entry name" value="HELICASE_ATP_BIND_1"/>
    <property type="match status" value="1"/>
</dbReference>
<dbReference type="Gene3D" id="3.40.50.300">
    <property type="entry name" value="P-loop containing nucleotide triphosphate hydrolases"/>
    <property type="match status" value="2"/>
</dbReference>
<dbReference type="PANTHER" id="PTHR18934">
    <property type="entry name" value="ATP-DEPENDENT RNA HELICASE"/>
    <property type="match status" value="1"/>
</dbReference>
<dbReference type="GO" id="GO:0003723">
    <property type="term" value="F:RNA binding"/>
    <property type="evidence" value="ECO:0007669"/>
    <property type="project" value="TreeGrafter"/>
</dbReference>
<dbReference type="Gene3D" id="1.20.120.1080">
    <property type="match status" value="1"/>
</dbReference>
<reference evidence="8 9" key="1">
    <citation type="submission" date="2006-10" db="EMBL/GenBank/DDBJ databases">
        <title>Complete sequence of Syntrophobacter fumaroxidans MPOB.</title>
        <authorList>
            <consortium name="US DOE Joint Genome Institute"/>
            <person name="Copeland A."/>
            <person name="Lucas S."/>
            <person name="Lapidus A."/>
            <person name="Barry K."/>
            <person name="Detter J.C."/>
            <person name="Glavina del Rio T."/>
            <person name="Hammon N."/>
            <person name="Israni S."/>
            <person name="Pitluck S."/>
            <person name="Goltsman E.G."/>
            <person name="Martinez M."/>
            <person name="Schmutz J."/>
            <person name="Larimer F."/>
            <person name="Land M."/>
            <person name="Hauser L."/>
            <person name="Kyrpides N."/>
            <person name="Kim E."/>
            <person name="Boone D.R."/>
            <person name="Brockman F."/>
            <person name="Culley D."/>
            <person name="Ferry J."/>
            <person name="Gunsalus R."/>
            <person name="McInerney M.J."/>
            <person name="Morrison M."/>
            <person name="Plugge C."/>
            <person name="Rohlin L."/>
            <person name="Scholten J."/>
            <person name="Sieber J."/>
            <person name="Stams A.J.M."/>
            <person name="Worm P."/>
            <person name="Henstra A.M."/>
            <person name="Richardson P."/>
        </authorList>
    </citation>
    <scope>NUCLEOTIDE SEQUENCE [LARGE SCALE GENOMIC DNA]</scope>
    <source>
        <strain evidence="9">DSM 10017 / MPOB</strain>
    </source>
</reference>
<dbReference type="Pfam" id="PF07717">
    <property type="entry name" value="OB_NTP_bind"/>
    <property type="match status" value="1"/>
</dbReference>
<evidence type="ECO:0000313" key="9">
    <source>
        <dbReference type="Proteomes" id="UP000001784"/>
    </source>
</evidence>
<dbReference type="FunFam" id="1.20.120.1080:FF:000005">
    <property type="entry name" value="ATP-dependent helicase HrpA"/>
    <property type="match status" value="1"/>
</dbReference>
<keyword evidence="9" id="KW-1185">Reference proteome</keyword>
<evidence type="ECO:0000313" key="8">
    <source>
        <dbReference type="EMBL" id="ABK18637.1"/>
    </source>
</evidence>
<dbReference type="SMART" id="SM00487">
    <property type="entry name" value="DEXDc"/>
    <property type="match status" value="1"/>
</dbReference>
<dbReference type="Pfam" id="PF04408">
    <property type="entry name" value="WHD_HA2"/>
    <property type="match status" value="1"/>
</dbReference>
<keyword evidence="2" id="KW-0378">Hydrolase</keyword>
<feature type="domain" description="Helicase ATP-binding" evidence="6">
    <location>
        <begin position="41"/>
        <end position="204"/>
    </location>
</feature>
<dbReference type="InterPro" id="IPR014001">
    <property type="entry name" value="Helicase_ATP-bd"/>
</dbReference>
<evidence type="ECO:0000259" key="7">
    <source>
        <dbReference type="PROSITE" id="PS51194"/>
    </source>
</evidence>
<dbReference type="InterPro" id="IPR001650">
    <property type="entry name" value="Helicase_C-like"/>
</dbReference>
<dbReference type="InterPro" id="IPR011545">
    <property type="entry name" value="DEAD/DEAH_box_helicase_dom"/>
</dbReference>
<dbReference type="InParanoid" id="A0LMI5"/>
<accession>A0LMI5</accession>
<dbReference type="InterPro" id="IPR027417">
    <property type="entry name" value="P-loop_NTPase"/>
</dbReference>
<dbReference type="EMBL" id="CP000478">
    <property type="protein sequence ID" value="ABK18637.1"/>
    <property type="molecule type" value="Genomic_DNA"/>
</dbReference>
<gene>
    <name evidence="8" type="ordered locus">Sfum_2963</name>
</gene>
<feature type="compositionally biased region" description="Basic and acidic residues" evidence="5">
    <location>
        <begin position="10"/>
        <end position="21"/>
    </location>
</feature>
<dbReference type="InterPro" id="IPR011709">
    <property type="entry name" value="DEAD-box_helicase_OB_fold"/>
</dbReference>
<dbReference type="RefSeq" id="WP_011699801.1">
    <property type="nucleotide sequence ID" value="NC_008554.1"/>
</dbReference>
<dbReference type="FunCoup" id="A0LMI5">
    <property type="interactions" value="283"/>
</dbReference>
<dbReference type="PANTHER" id="PTHR18934:SF99">
    <property type="entry name" value="ATP-DEPENDENT RNA HELICASE DHX37-RELATED"/>
    <property type="match status" value="1"/>
</dbReference>
<feature type="region of interest" description="Disordered" evidence="5">
    <location>
        <begin position="1"/>
        <end position="23"/>
    </location>
</feature>
<evidence type="ECO:0000256" key="2">
    <source>
        <dbReference type="ARBA" id="ARBA00022801"/>
    </source>
</evidence>
<evidence type="ECO:0000259" key="6">
    <source>
        <dbReference type="PROSITE" id="PS51192"/>
    </source>
</evidence>
<dbReference type="SMART" id="SM00847">
    <property type="entry name" value="HA2"/>
    <property type="match status" value="1"/>
</dbReference>
<keyword evidence="4" id="KW-0067">ATP-binding</keyword>
<dbReference type="GO" id="GO:0005524">
    <property type="term" value="F:ATP binding"/>
    <property type="evidence" value="ECO:0007669"/>
    <property type="project" value="UniProtKB-KW"/>
</dbReference>
<evidence type="ECO:0000256" key="3">
    <source>
        <dbReference type="ARBA" id="ARBA00022806"/>
    </source>
</evidence>
<organism evidence="8 9">
    <name type="scientific">Syntrophobacter fumaroxidans (strain DSM 10017 / MPOB)</name>
    <dbReference type="NCBI Taxonomy" id="335543"/>
    <lineage>
        <taxon>Bacteria</taxon>
        <taxon>Pseudomonadati</taxon>
        <taxon>Thermodesulfobacteriota</taxon>
        <taxon>Syntrophobacteria</taxon>
        <taxon>Syntrophobacterales</taxon>
        <taxon>Syntrophobacteraceae</taxon>
        <taxon>Syntrophobacter</taxon>
    </lineage>
</organism>
<dbReference type="Proteomes" id="UP000001784">
    <property type="component" value="Chromosome"/>
</dbReference>
<keyword evidence="1" id="KW-0547">Nucleotide-binding</keyword>
<dbReference type="eggNOG" id="COG1643">
    <property type="taxonomic scope" value="Bacteria"/>
</dbReference>
<dbReference type="InterPro" id="IPR048333">
    <property type="entry name" value="HA2_WH"/>
</dbReference>
<feature type="domain" description="Helicase C-terminal" evidence="7">
    <location>
        <begin position="232"/>
        <end position="406"/>
    </location>
</feature>
<dbReference type="InterPro" id="IPR007502">
    <property type="entry name" value="Helicase-assoc_dom"/>
</dbReference>
<dbReference type="SMART" id="SM00382">
    <property type="entry name" value="AAA"/>
    <property type="match status" value="1"/>
</dbReference>
<feature type="region of interest" description="Disordered" evidence="5">
    <location>
        <begin position="531"/>
        <end position="555"/>
    </location>
</feature>
<name>A0LMI5_SYNFM</name>
<dbReference type="Pfam" id="PF21010">
    <property type="entry name" value="HA2_C"/>
    <property type="match status" value="1"/>
</dbReference>
<keyword evidence="3 8" id="KW-0347">Helicase</keyword>
<dbReference type="Pfam" id="PF00271">
    <property type="entry name" value="Helicase_C"/>
    <property type="match status" value="1"/>
</dbReference>
<dbReference type="SMART" id="SM00490">
    <property type="entry name" value="HELICc"/>
    <property type="match status" value="1"/>
</dbReference>
<dbReference type="OrthoDB" id="9805617at2"/>
<dbReference type="NCBIfam" id="TIGR01967">
    <property type="entry name" value="DEAH_box_HrpA"/>
    <property type="match status" value="1"/>
</dbReference>
<evidence type="ECO:0000256" key="4">
    <source>
        <dbReference type="ARBA" id="ARBA00022840"/>
    </source>
</evidence>
<dbReference type="KEGG" id="sfu:Sfum_2963"/>
<protein>
    <submittedName>
        <fullName evidence="8">ATP-dependent helicase HrpA</fullName>
    </submittedName>
</protein>
<dbReference type="GO" id="GO:0003724">
    <property type="term" value="F:RNA helicase activity"/>
    <property type="evidence" value="ECO:0007669"/>
    <property type="project" value="InterPro"/>
</dbReference>
<dbReference type="CDD" id="cd18791">
    <property type="entry name" value="SF2_C_RHA"/>
    <property type="match status" value="1"/>
</dbReference>
<dbReference type="InterPro" id="IPR010222">
    <property type="entry name" value="RNA_helicase_HrpA"/>
</dbReference>
<dbReference type="GO" id="GO:0016787">
    <property type="term" value="F:hydrolase activity"/>
    <property type="evidence" value="ECO:0007669"/>
    <property type="project" value="UniProtKB-KW"/>
</dbReference>
<evidence type="ECO:0000256" key="5">
    <source>
        <dbReference type="SAM" id="MobiDB-lite"/>
    </source>
</evidence>
<dbReference type="STRING" id="335543.Sfum_2963"/>
<dbReference type="HOGENOM" id="CLU_001832_3_3_7"/>
<dbReference type="Pfam" id="PF00270">
    <property type="entry name" value="DEAD"/>
    <property type="match status" value="1"/>
</dbReference>
<sequence length="1309" mass="149185">MNSSCRTKKPVRELHSGRDEPFSPIRYPSDLPIVEHRGEILGAIAENQVVVITGETGSGKSTQIPKMCLEAGRGARGMIGCTQPRRIAAVTLADRVSEELAETGPRRVGYKIRFHDRTTRSTRIKFMTDGILLAEAQSDRHFRAYDTLVIDEAHERTLNIDFLLGLIKRILPRRPELKVIITSATIDPGKFSKAFQDAPIIEVSGRTYPVDVRYRPPANGEGPEADAEDITHIDQAVAATDELKGSGQEGRRGDILVFMPTESDIRETVQRLDEKRYFNTVVIPLFGRMAAADQKRVFLPTTEDKIIVATNVAETSITIPRIKYVIDTGLARVSQYNTRSRTQSLPVARVSRASADQRKGRCGRVEAGICIRLYSVEDYLARPLYTAPEILRSNLAEVILRMLFLRLGSIQEFPFLDPPSPSAVKDGFAVLRELGAVDEHRRLTAMGRVMARLPLDPRLSRMLLQAREEGAVTELTILAAALSVQDPRERPLDKETQADQAHAVFRDTRSDFVTLLKIWEKCWPRCEAAIASSEARPQDPDRGAAANGPTRHDVALGTRGENRLVRYASRSQSQLRKFCREHFLSYRRMREWRDVWEEIREILEEMGGFPENSDPAGYEAIHRSVVSGYLSHIAMRKEKNIYTGTKNRQVMLFPGSGLFNRGGAWVTAAEVVQTTRLFARMAANVDPEWLERLGGHLCRSTVFEPHWERKRGQVTAFERVTLYGLPVVDRRKVNFGAVRPAEARDIFIRSALIEYDVPKPYGFLDHNRDLVRQIEEIESKTRRRDLLVDEETVFRFYDRRLPAICELRSLDKWIKDHGGDHFLRMTESDILRTEPDFGELELFPDRLKLEDVELPLRYAFRPGEEDDGITATVPVHVLPRLAPQSFEWLVPGMLAEKLAILLKGLPKSQRRQLVPVGETAARLIEMLRRRSGDFHEQLSLCVRELAGVSVPVDQWRRIDLPPHLRMRLEITGPEGNLLGVGRDLLELKSLAVEKHEDRLWEQARAAWEREGLTSWSFGELPERVPIGKDALGLTRYAYPGLVAEGQTAAVRLYAEPEEATRASAGGLRLLFELTFGDELKYFRRDWTFSKKTASMLFFMGGREEAVRCLHDYILRELFELDAPGLPSYGRFYDVVRRLTGRLGAAARALLDEVEAVIGERESTRSEIERYKRMAEANPAAVRCLLGLSRELVTLVPGNFLVQSGSDRMRELPRYLKALRLRAERAYAAPEKDRLKAGQIAPYEKHLEEMRTRISEHSEESPRRLYEEYRTMLEEFKISLFAPEIKTRFRISAKRLDEKLEEWKPWKAVD</sequence>
<dbReference type="SUPFAM" id="SSF52540">
    <property type="entry name" value="P-loop containing nucleoside triphosphate hydrolases"/>
    <property type="match status" value="1"/>
</dbReference>
<dbReference type="Pfam" id="PF11898">
    <property type="entry name" value="DUF3418"/>
    <property type="match status" value="1"/>
</dbReference>
<evidence type="ECO:0000256" key="1">
    <source>
        <dbReference type="ARBA" id="ARBA00022741"/>
    </source>
</evidence>
<dbReference type="InterPro" id="IPR024590">
    <property type="entry name" value="HrpA_C"/>
</dbReference>
<proteinExistence type="predicted"/>